<proteinExistence type="predicted"/>
<keyword evidence="1" id="KW-0812">Transmembrane</keyword>
<reference evidence="2 3" key="1">
    <citation type="submission" date="2015-05" db="EMBL/GenBank/DDBJ databases">
        <title>A genomic and transcriptomic approach to investigate the blue pigment phenotype in Pseudomonas fluorescens.</title>
        <authorList>
            <person name="Andreani N.A."/>
            <person name="Cardazzo B."/>
        </authorList>
    </citation>
    <scope>NUCLEOTIDE SEQUENCE [LARGE SCALE GENOMIC DNA]</scope>
    <source>
        <strain evidence="2 3">Ps_40</strain>
    </source>
</reference>
<keyword evidence="1" id="KW-0472">Membrane</keyword>
<comment type="caution">
    <text evidence="2">The sequence shown here is derived from an EMBL/GenBank/DDBJ whole genome shotgun (WGS) entry which is preliminary data.</text>
</comment>
<dbReference type="AlphaFoldDB" id="A0A109KQ70"/>
<keyword evidence="1" id="KW-1133">Transmembrane helix</keyword>
<feature type="transmembrane region" description="Helical" evidence="1">
    <location>
        <begin position="20"/>
        <end position="38"/>
    </location>
</feature>
<evidence type="ECO:0000313" key="3">
    <source>
        <dbReference type="Proteomes" id="UP000063434"/>
    </source>
</evidence>
<protein>
    <submittedName>
        <fullName evidence="2">Uncharacterized protein</fullName>
    </submittedName>
</protein>
<dbReference type="RefSeq" id="WP_269139607.1">
    <property type="nucleotide sequence ID" value="NZ_LCYC01000048.1"/>
</dbReference>
<dbReference type="PATRIC" id="fig|294.195.peg.3760"/>
<accession>A0A109KQ70</accession>
<sequence length="44" mass="4688">MSALATLRRDVHALTPSTALIVAMTTLAGFALGLIVVFPQSFWV</sequence>
<evidence type="ECO:0000313" key="2">
    <source>
        <dbReference type="EMBL" id="KWV73399.1"/>
    </source>
</evidence>
<organism evidence="2 3">
    <name type="scientific">Pseudomonas fluorescens</name>
    <dbReference type="NCBI Taxonomy" id="294"/>
    <lineage>
        <taxon>Bacteria</taxon>
        <taxon>Pseudomonadati</taxon>
        <taxon>Pseudomonadota</taxon>
        <taxon>Gammaproteobacteria</taxon>
        <taxon>Pseudomonadales</taxon>
        <taxon>Pseudomonadaceae</taxon>
        <taxon>Pseudomonas</taxon>
    </lineage>
</organism>
<dbReference type="EMBL" id="LCYC01000048">
    <property type="protein sequence ID" value="KWV73399.1"/>
    <property type="molecule type" value="Genomic_DNA"/>
</dbReference>
<evidence type="ECO:0000256" key="1">
    <source>
        <dbReference type="SAM" id="Phobius"/>
    </source>
</evidence>
<dbReference type="Proteomes" id="UP000063434">
    <property type="component" value="Unassembled WGS sequence"/>
</dbReference>
<name>A0A109KQ70_PSEFL</name>
<gene>
    <name evidence="2" type="ORF">PFL603g_03509</name>
</gene>